<reference evidence="2 3" key="1">
    <citation type="submission" date="2014-02" db="EMBL/GenBank/DDBJ databases">
        <title>The small core and large imbalanced accessory genome model reveals a collaborative survival strategy of Sorangium cellulosum strains in nature.</title>
        <authorList>
            <person name="Han K."/>
            <person name="Peng R."/>
            <person name="Blom J."/>
            <person name="Li Y.-Z."/>
        </authorList>
    </citation>
    <scope>NUCLEOTIDE SEQUENCE [LARGE SCALE GENOMIC DNA]</scope>
    <source>
        <strain evidence="2 3">So0157-25</strain>
    </source>
</reference>
<comment type="caution">
    <text evidence="2">The sequence shown here is derived from an EMBL/GenBank/DDBJ whole genome shotgun (WGS) entry which is preliminary data.</text>
</comment>
<evidence type="ECO:0000313" key="3">
    <source>
        <dbReference type="Proteomes" id="UP000075420"/>
    </source>
</evidence>
<dbReference type="EMBL" id="JELY01003543">
    <property type="protein sequence ID" value="KYF48095.1"/>
    <property type="molecule type" value="Genomic_DNA"/>
</dbReference>
<protein>
    <recommendedName>
        <fullName evidence="1">Rad50/SbcC-type AAA domain-containing protein</fullName>
    </recommendedName>
</protein>
<dbReference type="Pfam" id="PF13476">
    <property type="entry name" value="AAA_23"/>
    <property type="match status" value="1"/>
</dbReference>
<feature type="domain" description="Rad50/SbcC-type AAA" evidence="1">
    <location>
        <begin position="27"/>
        <end position="69"/>
    </location>
</feature>
<proteinExistence type="predicted"/>
<dbReference type="SUPFAM" id="SSF52540">
    <property type="entry name" value="P-loop containing nucleoside triphosphate hydrolases"/>
    <property type="match status" value="1"/>
</dbReference>
<sequence length="92" mass="9970">MVPAEAFSSLDGGVGDHAAAPVVKLKRLKIHRYRNVEPCELIFGDRRNILLGPNGAGKTTLLSLISKVLRTSLSDPGDPFSIEIELTFPQGR</sequence>
<dbReference type="GO" id="GO:0006302">
    <property type="term" value="P:double-strand break repair"/>
    <property type="evidence" value="ECO:0007669"/>
    <property type="project" value="InterPro"/>
</dbReference>
<dbReference type="InterPro" id="IPR038729">
    <property type="entry name" value="Rad50/SbcC_AAA"/>
</dbReference>
<dbReference type="Gene3D" id="3.40.50.300">
    <property type="entry name" value="P-loop containing nucleotide triphosphate hydrolases"/>
    <property type="match status" value="1"/>
</dbReference>
<gene>
    <name evidence="2" type="ORF">BE08_17195</name>
</gene>
<dbReference type="AlphaFoldDB" id="A0A150P062"/>
<accession>A0A150P062</accession>
<organism evidence="2 3">
    <name type="scientific">Sorangium cellulosum</name>
    <name type="common">Polyangium cellulosum</name>
    <dbReference type="NCBI Taxonomy" id="56"/>
    <lineage>
        <taxon>Bacteria</taxon>
        <taxon>Pseudomonadati</taxon>
        <taxon>Myxococcota</taxon>
        <taxon>Polyangia</taxon>
        <taxon>Polyangiales</taxon>
        <taxon>Polyangiaceae</taxon>
        <taxon>Sorangium</taxon>
    </lineage>
</organism>
<evidence type="ECO:0000259" key="1">
    <source>
        <dbReference type="Pfam" id="PF13476"/>
    </source>
</evidence>
<dbReference type="Proteomes" id="UP000075420">
    <property type="component" value="Unassembled WGS sequence"/>
</dbReference>
<dbReference type="InterPro" id="IPR027417">
    <property type="entry name" value="P-loop_NTPase"/>
</dbReference>
<dbReference type="GO" id="GO:0016887">
    <property type="term" value="F:ATP hydrolysis activity"/>
    <property type="evidence" value="ECO:0007669"/>
    <property type="project" value="InterPro"/>
</dbReference>
<name>A0A150P062_SORCE</name>
<evidence type="ECO:0000313" key="2">
    <source>
        <dbReference type="EMBL" id="KYF48095.1"/>
    </source>
</evidence>